<sequence length="411" mass="45108">MTPEALPISIPTEIFDLPVHEIRRGYRSDVYFWRAKRTLEASHRSNTATVQVFQKGEAVVCGIEEALAILMLGIGHYRNSTHAFELFDHYIEQKRRIRSLYRADPEQLREALDERQRIETALDDEWVSDLGQISVSSLRDGDSIVPWETVLLIEGPLSEFIHLETLYLGVLARRTRISTNVAQVAHAANTKPVFFFPARFDHWAVQGGDGYAASIGGAASVSTDAQGEWWGMKGAGTIPHSLIAACGGSTVEATRSFAQTFPDTSLVALVDFDNDCVKTSLEVAHTMGDRLWGVRLDTSESLVDVSLEGAADLTNKAGVNPALVRNVRQALDDAGFGRVQIVVSGGFDVEKIAAFESEQVPTDAYGVGSAFMKGSFDFTADVVKLDGAPMSKTGRQFRNNERLVPRTLITN</sequence>
<evidence type="ECO:0000256" key="5">
    <source>
        <dbReference type="ARBA" id="ARBA00022642"/>
    </source>
</evidence>
<comment type="pathway">
    <text evidence="1">Cofactor biosynthesis; NAD(+) biosynthesis; nicotinate D-ribonucleotide from nicotinate: step 1/1.</text>
</comment>
<dbReference type="SUPFAM" id="SSF54675">
    <property type="entry name" value="Nicotinate/Quinolinate PRTase N-terminal domain-like"/>
    <property type="match status" value="1"/>
</dbReference>
<comment type="catalytic activity">
    <reaction evidence="6">
        <text>5-phospho-alpha-D-ribose 1-diphosphate + nicotinate + ATP + H2O = nicotinate beta-D-ribonucleotide + ADP + phosphate + diphosphate</text>
        <dbReference type="Rhea" id="RHEA:36163"/>
        <dbReference type="ChEBI" id="CHEBI:15377"/>
        <dbReference type="ChEBI" id="CHEBI:30616"/>
        <dbReference type="ChEBI" id="CHEBI:32544"/>
        <dbReference type="ChEBI" id="CHEBI:33019"/>
        <dbReference type="ChEBI" id="CHEBI:43474"/>
        <dbReference type="ChEBI" id="CHEBI:57502"/>
        <dbReference type="ChEBI" id="CHEBI:58017"/>
        <dbReference type="ChEBI" id="CHEBI:456216"/>
        <dbReference type="EC" id="6.3.4.21"/>
    </reaction>
</comment>
<keyword evidence="4 7" id="KW-0436">Ligase</keyword>
<keyword evidence="3" id="KW-0597">Phosphoprotein</keyword>
<dbReference type="GO" id="GO:0016763">
    <property type="term" value="F:pentosyltransferase activity"/>
    <property type="evidence" value="ECO:0007669"/>
    <property type="project" value="InterPro"/>
</dbReference>
<dbReference type="EC" id="6.3.4.21" evidence="2"/>
<dbReference type="PANTHER" id="PTHR43202:SF1">
    <property type="entry name" value="NICOTINATE PHOSPHORIBOSYLTRANSFERASE"/>
    <property type="match status" value="1"/>
</dbReference>
<evidence type="ECO:0000256" key="3">
    <source>
        <dbReference type="ARBA" id="ARBA00022553"/>
    </source>
</evidence>
<evidence type="ECO:0000313" key="7">
    <source>
        <dbReference type="EMBL" id="CUS55008.1"/>
    </source>
</evidence>
<dbReference type="SUPFAM" id="SSF51690">
    <property type="entry name" value="Nicotinate/Quinolinate PRTase C-terminal domain-like"/>
    <property type="match status" value="1"/>
</dbReference>
<organism evidence="7">
    <name type="scientific">hydrothermal vent metagenome</name>
    <dbReference type="NCBI Taxonomy" id="652676"/>
    <lineage>
        <taxon>unclassified sequences</taxon>
        <taxon>metagenomes</taxon>
        <taxon>ecological metagenomes</taxon>
    </lineage>
</organism>
<reference evidence="7" key="1">
    <citation type="submission" date="2015-10" db="EMBL/GenBank/DDBJ databases">
        <authorList>
            <person name="Gilbert D.G."/>
        </authorList>
    </citation>
    <scope>NUCLEOTIDE SEQUENCE</scope>
</reference>
<dbReference type="GO" id="GO:0009435">
    <property type="term" value="P:NAD+ biosynthetic process"/>
    <property type="evidence" value="ECO:0007669"/>
    <property type="project" value="UniProtKB-UniPathway"/>
</dbReference>
<dbReference type="EMBL" id="CZRL01000120">
    <property type="protein sequence ID" value="CUS55008.1"/>
    <property type="molecule type" value="Genomic_DNA"/>
</dbReference>
<keyword evidence="5" id="KW-0662">Pyridine nucleotide biosynthesis</keyword>
<dbReference type="UniPathway" id="UPA00253">
    <property type="reaction ID" value="UER00457"/>
</dbReference>
<dbReference type="Gene3D" id="3.90.1170.20">
    <property type="entry name" value="Quinolinate phosphoribosyl transferase, N-terminal domain"/>
    <property type="match status" value="1"/>
</dbReference>
<evidence type="ECO:0000256" key="1">
    <source>
        <dbReference type="ARBA" id="ARBA00004952"/>
    </source>
</evidence>
<evidence type="ECO:0000256" key="2">
    <source>
        <dbReference type="ARBA" id="ARBA00013236"/>
    </source>
</evidence>
<name>A0A160TW27_9ZZZZ</name>
<keyword evidence="7" id="KW-0808">Transferase</keyword>
<dbReference type="InterPro" id="IPR053190">
    <property type="entry name" value="NAPRTase-like"/>
</dbReference>
<dbReference type="InterPro" id="IPR037128">
    <property type="entry name" value="Quinolinate_PRibosylTase_N_sf"/>
</dbReference>
<dbReference type="PANTHER" id="PTHR43202">
    <property type="entry name" value="NICOTINATE-NUCLEOTIDE PYROPHOSPHORYLASE"/>
    <property type="match status" value="1"/>
</dbReference>
<dbReference type="GO" id="GO:0004516">
    <property type="term" value="F:nicotinate phosphoribosyltransferase activity"/>
    <property type="evidence" value="ECO:0007669"/>
    <property type="project" value="UniProtKB-EC"/>
</dbReference>
<dbReference type="InterPro" id="IPR036068">
    <property type="entry name" value="Nicotinate_pribotase-like_C"/>
</dbReference>
<gene>
    <name evidence="7" type="ORF">MGWOODY_XGa2076</name>
</gene>
<accession>A0A160TW27</accession>
<dbReference type="AlphaFoldDB" id="A0A160TW27"/>
<dbReference type="InterPro" id="IPR007229">
    <property type="entry name" value="Nic_PRibTrfase-Fam"/>
</dbReference>
<evidence type="ECO:0000256" key="4">
    <source>
        <dbReference type="ARBA" id="ARBA00022598"/>
    </source>
</evidence>
<dbReference type="Gene3D" id="3.20.20.70">
    <property type="entry name" value="Aldolase class I"/>
    <property type="match status" value="1"/>
</dbReference>
<keyword evidence="7" id="KW-0328">Glycosyltransferase</keyword>
<dbReference type="InterPro" id="IPR013785">
    <property type="entry name" value="Aldolase_TIM"/>
</dbReference>
<proteinExistence type="predicted"/>
<evidence type="ECO:0000256" key="6">
    <source>
        <dbReference type="ARBA" id="ARBA00048668"/>
    </source>
</evidence>
<protein>
    <recommendedName>
        <fullName evidence="2">nicotinate phosphoribosyltransferase</fullName>
        <ecNumber evidence="2">6.3.4.21</ecNumber>
    </recommendedName>
</protein>
<dbReference type="PIRSF" id="PIRSF000484">
    <property type="entry name" value="NAPRT"/>
    <property type="match status" value="1"/>
</dbReference>